<dbReference type="Pfam" id="PF07449">
    <property type="entry name" value="HyaE"/>
    <property type="match status" value="1"/>
</dbReference>
<accession>A0A6A7Y7M1</accession>
<evidence type="ECO:0000313" key="2">
    <source>
        <dbReference type="EMBL" id="MQT15360.1"/>
    </source>
</evidence>
<dbReference type="AlphaFoldDB" id="A0A6A7Y7M1"/>
<evidence type="ECO:0000256" key="1">
    <source>
        <dbReference type="ARBA" id="ARBA00009004"/>
    </source>
</evidence>
<dbReference type="RefSeq" id="WP_153490433.1">
    <property type="nucleotide sequence ID" value="NZ_VWNA01000003.1"/>
</dbReference>
<reference evidence="2 3" key="1">
    <citation type="submission" date="2019-09" db="EMBL/GenBank/DDBJ databases">
        <title>Segnochrobactrum spirostomi gen. nov., sp. nov., isolated from the ciliate Spirostomum cf. yagiui and description of a novel family, Segnochrobactraceae fam. nov. within the order Rhizobiales of the class Alphaproteobacteria.</title>
        <authorList>
            <person name="Akter S."/>
            <person name="Shazib S.U.A."/>
            <person name="Shin M.K."/>
        </authorList>
    </citation>
    <scope>NUCLEOTIDE SEQUENCE [LARGE SCALE GENOMIC DNA]</scope>
    <source>
        <strain evidence="2 3">Sp-1</strain>
    </source>
</reference>
<dbReference type="Gene3D" id="3.40.30.10">
    <property type="entry name" value="Glutaredoxin"/>
    <property type="match status" value="1"/>
</dbReference>
<protein>
    <submittedName>
        <fullName evidence="2">Hydrogenase</fullName>
    </submittedName>
</protein>
<sequence length="153" mass="15888">MSDAESAPLPAATPASDGLHPLVDRLVAAHGYPYLDGESLPDWSAGVRLVFLPAHGRAHVETPDVAVVLPELQRVLRADGGAVAGPACERRLREQLGGIALPAIVVVGGREPVGSLSRMRDWDEFIDRLAPLVAAARGDSPPAAPTPLSAALS</sequence>
<dbReference type="SUPFAM" id="SSF52833">
    <property type="entry name" value="Thioredoxin-like"/>
    <property type="match status" value="1"/>
</dbReference>
<comment type="similarity">
    <text evidence="1">Belongs to the HupG/HyaE family.</text>
</comment>
<gene>
    <name evidence="2" type="ORF">F0357_22440</name>
</gene>
<name>A0A6A7Y7M1_9HYPH</name>
<evidence type="ECO:0000313" key="3">
    <source>
        <dbReference type="Proteomes" id="UP000332515"/>
    </source>
</evidence>
<proteinExistence type="inferred from homology"/>
<dbReference type="InterPro" id="IPR036249">
    <property type="entry name" value="Thioredoxin-like_sf"/>
</dbReference>
<organism evidence="2 3">
    <name type="scientific">Segnochrobactrum spirostomi</name>
    <dbReference type="NCBI Taxonomy" id="2608987"/>
    <lineage>
        <taxon>Bacteria</taxon>
        <taxon>Pseudomonadati</taxon>
        <taxon>Pseudomonadota</taxon>
        <taxon>Alphaproteobacteria</taxon>
        <taxon>Hyphomicrobiales</taxon>
        <taxon>Segnochrobactraceae</taxon>
        <taxon>Segnochrobactrum</taxon>
    </lineage>
</organism>
<dbReference type="EMBL" id="VWNA01000003">
    <property type="protein sequence ID" value="MQT15360.1"/>
    <property type="molecule type" value="Genomic_DNA"/>
</dbReference>
<dbReference type="Proteomes" id="UP000332515">
    <property type="component" value="Unassembled WGS sequence"/>
</dbReference>
<dbReference type="InterPro" id="IPR010893">
    <property type="entry name" value="NiFe-hyd_mat_HyaE"/>
</dbReference>
<comment type="caution">
    <text evidence="2">The sequence shown here is derived from an EMBL/GenBank/DDBJ whole genome shotgun (WGS) entry which is preliminary data.</text>
</comment>
<keyword evidence="3" id="KW-1185">Reference proteome</keyword>